<dbReference type="NCBIfam" id="TIGR01777">
    <property type="entry name" value="yfcH"/>
    <property type="match status" value="1"/>
</dbReference>
<dbReference type="Pfam" id="PF01370">
    <property type="entry name" value="Epimerase"/>
    <property type="match status" value="1"/>
</dbReference>
<evidence type="ECO:0000259" key="2">
    <source>
        <dbReference type="Pfam" id="PF08338"/>
    </source>
</evidence>
<dbReference type="Pfam" id="PF08338">
    <property type="entry name" value="DUF1731"/>
    <property type="match status" value="1"/>
</dbReference>
<dbReference type="InterPro" id="IPR013549">
    <property type="entry name" value="DUF1731"/>
</dbReference>
<dbReference type="AlphaFoldDB" id="A0A6J6BF25"/>
<evidence type="ECO:0000313" key="3">
    <source>
        <dbReference type="EMBL" id="CAB4536848.1"/>
    </source>
</evidence>
<dbReference type="SUPFAM" id="SSF51735">
    <property type="entry name" value="NAD(P)-binding Rossmann-fold domains"/>
    <property type="match status" value="1"/>
</dbReference>
<dbReference type="EMBL" id="CAFBLF010000071">
    <property type="protein sequence ID" value="CAB4864541.1"/>
    <property type="molecule type" value="Genomic_DNA"/>
</dbReference>
<protein>
    <submittedName>
        <fullName evidence="3">Unannotated protein</fullName>
    </submittedName>
</protein>
<dbReference type="Gene3D" id="3.40.50.720">
    <property type="entry name" value="NAD(P)-binding Rossmann-like Domain"/>
    <property type="match status" value="1"/>
</dbReference>
<feature type="domain" description="DUF1731" evidence="2">
    <location>
        <begin position="246"/>
        <end position="291"/>
    </location>
</feature>
<accession>A0A6J6BF25</accession>
<dbReference type="PANTHER" id="PTHR11092">
    <property type="entry name" value="SUGAR NUCLEOTIDE EPIMERASE RELATED"/>
    <property type="match status" value="1"/>
</dbReference>
<dbReference type="PANTHER" id="PTHR11092:SF0">
    <property type="entry name" value="EPIMERASE FAMILY PROTEIN SDR39U1"/>
    <property type="match status" value="1"/>
</dbReference>
<name>A0A6J6BF25_9ZZZZ</name>
<dbReference type="InterPro" id="IPR001509">
    <property type="entry name" value="Epimerase_deHydtase"/>
</dbReference>
<sequence>MSSRRAVIAGASGFIGRALVAELTTAGWAVTRLVRGPVSRADEVSWDPQSGTLDPAVLSAVDAVINLSGASISQIPWTPAIRESIVSSRREATTALVTAINAAKVAPKVFLSGSAVGIYGDRGESELTETSPRGAGFLADVVEGWEVDASRATCRTVFLRTGLVLGDGGALAPLRLATTFFAGARIGTGQQWWPWISHRDEVRAIVHLIDSKLTGAVNLVGPAPARSVEVTRELARMMKRPHLFVIPAWAIGLLGDAGRELLLASQKIRATALEIDGFVFEHRTVAEALRWAIAETRR</sequence>
<evidence type="ECO:0000313" key="4">
    <source>
        <dbReference type="EMBL" id="CAB4864541.1"/>
    </source>
</evidence>
<reference evidence="3" key="1">
    <citation type="submission" date="2020-05" db="EMBL/GenBank/DDBJ databases">
        <authorList>
            <person name="Chiriac C."/>
            <person name="Salcher M."/>
            <person name="Ghai R."/>
            <person name="Kavagutti S V."/>
        </authorList>
    </citation>
    <scope>NUCLEOTIDE SEQUENCE</scope>
</reference>
<organism evidence="3">
    <name type="scientific">freshwater metagenome</name>
    <dbReference type="NCBI Taxonomy" id="449393"/>
    <lineage>
        <taxon>unclassified sequences</taxon>
        <taxon>metagenomes</taxon>
        <taxon>ecological metagenomes</taxon>
    </lineage>
</organism>
<evidence type="ECO:0000259" key="1">
    <source>
        <dbReference type="Pfam" id="PF01370"/>
    </source>
</evidence>
<dbReference type="InterPro" id="IPR036291">
    <property type="entry name" value="NAD(P)-bd_dom_sf"/>
</dbReference>
<feature type="domain" description="NAD-dependent epimerase/dehydratase" evidence="1">
    <location>
        <begin position="7"/>
        <end position="212"/>
    </location>
</feature>
<dbReference type="EMBL" id="CAEZSG010000064">
    <property type="protein sequence ID" value="CAB4536848.1"/>
    <property type="molecule type" value="Genomic_DNA"/>
</dbReference>
<gene>
    <name evidence="3" type="ORF">UFOPK1413_00522</name>
    <name evidence="4" type="ORF">UFOPK3339_00578</name>
</gene>
<proteinExistence type="predicted"/>
<dbReference type="InterPro" id="IPR010099">
    <property type="entry name" value="SDR39U1"/>
</dbReference>